<feature type="region of interest" description="Disordered" evidence="1">
    <location>
        <begin position="26"/>
        <end position="51"/>
    </location>
</feature>
<sequence length="280" mass="29412">MSVSLRPSARRAAAVALTVALGAAGCGQGSEPSKDGKGGGASASAGAEKGPEARAVAHRLVDGFRSVKAAPSLTIEVSGFNEGEAFTGRIRADDRNECVGTVHIAGAGTLKAIRTRDNRVYMQMGEDFLKAKTAGTSAAALKARMELFQDRWIPGNTDTKMFRDVFNGCDFAKGLPEMTHDEAGGTGFGAPDIETVVLNGRKALRITKKEDGATLRLHVTAEGKAYLLRMEQKGGDEPYSMTFSDFGEPVRAEKPPAGDIIPREELARDVPGTAGTPSTA</sequence>
<proteinExistence type="predicted"/>
<gene>
    <name evidence="2" type="ORF">FF041_11110</name>
</gene>
<protein>
    <recommendedName>
        <fullName evidence="4">Lipoprotein</fullName>
    </recommendedName>
</protein>
<dbReference type="RefSeq" id="WP_153522512.1">
    <property type="nucleotide sequence ID" value="NZ_JBEPDZ010000047.1"/>
</dbReference>
<dbReference type="AlphaFoldDB" id="A0A646KFB3"/>
<dbReference type="PROSITE" id="PS51257">
    <property type="entry name" value="PROKAR_LIPOPROTEIN"/>
    <property type="match status" value="1"/>
</dbReference>
<accession>A0A646KFB3</accession>
<name>A0A646KFB3_STRJU</name>
<reference evidence="2 3" key="1">
    <citation type="submission" date="2019-05" db="EMBL/GenBank/DDBJ databases">
        <title>Comparative genomics and metabolomics analyses of clavulanic acid producing Streptomyces species provides insight into specialized metabolism and evolution of beta-lactam biosynthetic gene clusters.</title>
        <authorList>
            <person name="Moore M.A."/>
            <person name="Cruz-Morales P."/>
            <person name="Barona Gomez F."/>
            <person name="Kapil T."/>
        </authorList>
    </citation>
    <scope>NUCLEOTIDE SEQUENCE [LARGE SCALE GENOMIC DNA]</scope>
    <source>
        <strain evidence="2 3">NRRL 5741</strain>
    </source>
</reference>
<feature type="region of interest" description="Disordered" evidence="1">
    <location>
        <begin position="242"/>
        <end position="280"/>
    </location>
</feature>
<evidence type="ECO:0000256" key="1">
    <source>
        <dbReference type="SAM" id="MobiDB-lite"/>
    </source>
</evidence>
<feature type="compositionally biased region" description="Basic and acidic residues" evidence="1">
    <location>
        <begin position="248"/>
        <end position="268"/>
    </location>
</feature>
<evidence type="ECO:0000313" key="2">
    <source>
        <dbReference type="EMBL" id="MQT00750.1"/>
    </source>
</evidence>
<dbReference type="EMBL" id="VCLA01000088">
    <property type="protein sequence ID" value="MQT00750.1"/>
    <property type="molecule type" value="Genomic_DNA"/>
</dbReference>
<dbReference type="OrthoDB" id="3745543at2"/>
<organism evidence="2 3">
    <name type="scientific">Streptomyces jumonjinensis</name>
    <dbReference type="NCBI Taxonomy" id="1945"/>
    <lineage>
        <taxon>Bacteria</taxon>
        <taxon>Bacillati</taxon>
        <taxon>Actinomycetota</taxon>
        <taxon>Actinomycetes</taxon>
        <taxon>Kitasatosporales</taxon>
        <taxon>Streptomycetaceae</taxon>
        <taxon>Streptomyces</taxon>
    </lineage>
</organism>
<keyword evidence="3" id="KW-1185">Reference proteome</keyword>
<dbReference type="Proteomes" id="UP000419138">
    <property type="component" value="Unassembled WGS sequence"/>
</dbReference>
<evidence type="ECO:0008006" key="4">
    <source>
        <dbReference type="Google" id="ProtNLM"/>
    </source>
</evidence>
<comment type="caution">
    <text evidence="2">The sequence shown here is derived from an EMBL/GenBank/DDBJ whole genome shotgun (WGS) entry which is preliminary data.</text>
</comment>
<evidence type="ECO:0000313" key="3">
    <source>
        <dbReference type="Proteomes" id="UP000419138"/>
    </source>
</evidence>